<sequence>MIPIWKFLITYVHDPKTVDHVKKNLMLSGKKVQKSLDVERKKRQQLVKQIEEVKSRINEIKAKGIPNTEFEIMELRKKIKVLQSSVQNQKKQEDQTTKENFLVRAFEEKCKFDTSVLSEYSQKLAISYDTMKRINNVNISEVRKIIEEFVNTCVKTLSKELNIDISEIDFASLKIKELLTPQILEHAQEILKEQSISIRHSFENSHTLKDADKERIQQIENALEEERRRHITRFSETQSLSNISQDLKIKFERLNEEIRETGLTIFGEKSIYVEEMRKNEIELSQFRAVRAVLEDYIACLTEEREKRKIVRQSLPVKQQEINSLRQKRIQKYDKVETLIQETNTLVNILPQKQEQVHMFLQDRIPPITEPFANVLETFGNIVETELWRETIIKERSFDICQRRARRETEKNTRHFRIS</sequence>
<dbReference type="InterPro" id="IPR029131">
    <property type="entry name" value="HAUS5"/>
</dbReference>
<dbReference type="KEGG" id="ngr:NAEGRDRAFT_68265"/>
<proteinExistence type="predicted"/>
<dbReference type="GO" id="GO:0005813">
    <property type="term" value="C:centrosome"/>
    <property type="evidence" value="ECO:0007669"/>
    <property type="project" value="TreeGrafter"/>
</dbReference>
<name>D2VH38_NAEGR</name>
<evidence type="ECO:0000256" key="1">
    <source>
        <dbReference type="SAM" id="Coils"/>
    </source>
</evidence>
<dbReference type="AlphaFoldDB" id="D2VH38"/>
<dbReference type="OMA" id="MIPIWKF"/>
<dbReference type="Pfam" id="PF14817">
    <property type="entry name" value="HAUS5"/>
    <property type="match status" value="2"/>
</dbReference>
<keyword evidence="3" id="KW-1185">Reference proteome</keyword>
<feature type="coiled-coil region" evidence="1">
    <location>
        <begin position="36"/>
        <end position="92"/>
    </location>
</feature>
<dbReference type="PANTHER" id="PTHR28588">
    <property type="entry name" value="HAUS AUGMIN-LIKE COMPLEX SUBUNIT 5"/>
    <property type="match status" value="1"/>
</dbReference>
<keyword evidence="1" id="KW-0175">Coiled coil</keyword>
<dbReference type="Proteomes" id="UP000006671">
    <property type="component" value="Unassembled WGS sequence"/>
</dbReference>
<dbReference type="GeneID" id="8856636"/>
<dbReference type="InParanoid" id="D2VH38"/>
<dbReference type="GO" id="GO:0070652">
    <property type="term" value="C:HAUS complex"/>
    <property type="evidence" value="ECO:0007669"/>
    <property type="project" value="InterPro"/>
</dbReference>
<dbReference type="EMBL" id="GG738871">
    <property type="protein sequence ID" value="EFC43824.1"/>
    <property type="molecule type" value="Genomic_DNA"/>
</dbReference>
<dbReference type="GO" id="GO:0007098">
    <property type="term" value="P:centrosome cycle"/>
    <property type="evidence" value="ECO:0007669"/>
    <property type="project" value="TreeGrafter"/>
</dbReference>
<accession>D2VH38</accession>
<evidence type="ECO:0000313" key="2">
    <source>
        <dbReference type="EMBL" id="EFC43824.1"/>
    </source>
</evidence>
<organism evidence="3">
    <name type="scientific">Naegleria gruberi</name>
    <name type="common">Amoeba</name>
    <dbReference type="NCBI Taxonomy" id="5762"/>
    <lineage>
        <taxon>Eukaryota</taxon>
        <taxon>Discoba</taxon>
        <taxon>Heterolobosea</taxon>
        <taxon>Tetramitia</taxon>
        <taxon>Eutetramitia</taxon>
        <taxon>Vahlkampfiidae</taxon>
        <taxon>Naegleria</taxon>
    </lineage>
</organism>
<dbReference type="OrthoDB" id="1746887at2759"/>
<dbReference type="VEuPathDB" id="AmoebaDB:NAEGRDRAFT_68265"/>
<reference evidence="2 3" key="1">
    <citation type="journal article" date="2010" name="Cell">
        <title>The genome of Naegleria gruberi illuminates early eukaryotic versatility.</title>
        <authorList>
            <person name="Fritz-Laylin L.K."/>
            <person name="Prochnik S.E."/>
            <person name="Ginger M.L."/>
            <person name="Dacks J.B."/>
            <person name="Carpenter M.L."/>
            <person name="Field M.C."/>
            <person name="Kuo A."/>
            <person name="Paredez A."/>
            <person name="Chapman J."/>
            <person name="Pham J."/>
            <person name="Shu S."/>
            <person name="Neupane R."/>
            <person name="Cipriano M."/>
            <person name="Mancuso J."/>
            <person name="Tu H."/>
            <person name="Salamov A."/>
            <person name="Lindquist E."/>
            <person name="Shapiro H."/>
            <person name="Lucas S."/>
            <person name="Grigoriev I.V."/>
            <person name="Cande W.Z."/>
            <person name="Fulton C."/>
            <person name="Rokhsar D.S."/>
            <person name="Dawson S.C."/>
        </authorList>
    </citation>
    <scope>NUCLEOTIDE SEQUENCE [LARGE SCALE GENOMIC DNA]</scope>
    <source>
        <strain evidence="2 3">NEG-M</strain>
    </source>
</reference>
<gene>
    <name evidence="2" type="ORF">NAEGRDRAFT_68265</name>
</gene>
<evidence type="ECO:0000313" key="3">
    <source>
        <dbReference type="Proteomes" id="UP000006671"/>
    </source>
</evidence>
<dbReference type="RefSeq" id="XP_002676568.1">
    <property type="nucleotide sequence ID" value="XM_002676522.1"/>
</dbReference>
<protein>
    <submittedName>
        <fullName evidence="2">Predicted protein</fullName>
    </submittedName>
</protein>
<dbReference type="PANTHER" id="PTHR28588:SF1">
    <property type="entry name" value="HAUS AUGMIN-LIKE COMPLEX SUBUNIT 5"/>
    <property type="match status" value="1"/>
</dbReference>
<dbReference type="GO" id="GO:0051225">
    <property type="term" value="P:spindle assembly"/>
    <property type="evidence" value="ECO:0007669"/>
    <property type="project" value="InterPro"/>
</dbReference>